<evidence type="ECO:0000259" key="10">
    <source>
        <dbReference type="Pfam" id="PF01272"/>
    </source>
</evidence>
<evidence type="ECO:0000256" key="5">
    <source>
        <dbReference type="ARBA" id="ARBA00023163"/>
    </source>
</evidence>
<dbReference type="GO" id="GO:0070063">
    <property type="term" value="F:RNA polymerase binding"/>
    <property type="evidence" value="ECO:0007669"/>
    <property type="project" value="InterPro"/>
</dbReference>
<evidence type="ECO:0000256" key="3">
    <source>
        <dbReference type="ARBA" id="ARBA00023015"/>
    </source>
</evidence>
<dbReference type="PANTHER" id="PTHR30437">
    <property type="entry name" value="TRANSCRIPTION ELONGATION FACTOR GREA"/>
    <property type="match status" value="1"/>
</dbReference>
<dbReference type="HAMAP" id="MF_00105">
    <property type="entry name" value="GreA_GreB"/>
    <property type="match status" value="1"/>
</dbReference>
<dbReference type="AlphaFoldDB" id="A0A1G2FZ19"/>
<dbReference type="PROSITE" id="PS00829">
    <property type="entry name" value="GREAB_1"/>
    <property type="match status" value="1"/>
</dbReference>
<keyword evidence="3 8" id="KW-0805">Transcription regulation</keyword>
<dbReference type="InterPro" id="IPR006359">
    <property type="entry name" value="Tscrpt_elong_fac_GreA"/>
</dbReference>
<accession>A0A1G2FZ19</accession>
<dbReference type="InterPro" id="IPR036953">
    <property type="entry name" value="GreA/GreB_C_sf"/>
</dbReference>
<feature type="domain" description="Transcription elongation factor GreA/GreB N-terminal" evidence="11">
    <location>
        <begin position="18"/>
        <end position="87"/>
    </location>
</feature>
<dbReference type="FunFam" id="1.10.287.180:FF:000001">
    <property type="entry name" value="Transcription elongation factor GreA"/>
    <property type="match status" value="1"/>
</dbReference>
<dbReference type="InterPro" id="IPR001437">
    <property type="entry name" value="Tscrpt_elong_fac_GreA/B_C"/>
</dbReference>
<comment type="caution">
    <text evidence="12">The sequence shown here is derived from an EMBL/GenBank/DDBJ whole genome shotgun (WGS) entry which is preliminary data.</text>
</comment>
<dbReference type="Pfam" id="PF01272">
    <property type="entry name" value="GreA_GreB"/>
    <property type="match status" value="1"/>
</dbReference>
<evidence type="ECO:0000256" key="1">
    <source>
        <dbReference type="ARBA" id="ARBA00008213"/>
    </source>
</evidence>
<dbReference type="InterPro" id="IPR036805">
    <property type="entry name" value="Tscrpt_elong_fac_GreA/B_N_sf"/>
</dbReference>
<dbReference type="NCBIfam" id="TIGR01462">
    <property type="entry name" value="greA"/>
    <property type="match status" value="1"/>
</dbReference>
<dbReference type="InterPro" id="IPR022691">
    <property type="entry name" value="Tscrpt_elong_fac_GreA/B_N"/>
</dbReference>
<evidence type="ECO:0000256" key="2">
    <source>
        <dbReference type="ARBA" id="ARBA00013729"/>
    </source>
</evidence>
<comment type="function">
    <text evidence="6 8 9">Necessary for efficient RNA polymerase transcription elongation past template-encoded arresting sites. The arresting sites in DNA have the property of trapping a certain fraction of elongating RNA polymerases that pass through, resulting in locked ternary complexes. Cleavage of the nascent transcript by cleavage factors such as GreA or GreB allows the resumption of elongation from the new 3'terminus. GreA releases sequences of 2 to 3 nucleotides.</text>
</comment>
<evidence type="ECO:0000313" key="13">
    <source>
        <dbReference type="Proteomes" id="UP000176700"/>
    </source>
</evidence>
<dbReference type="GO" id="GO:0003677">
    <property type="term" value="F:DNA binding"/>
    <property type="evidence" value="ECO:0007669"/>
    <property type="project" value="UniProtKB-UniRule"/>
</dbReference>
<dbReference type="GO" id="GO:0032784">
    <property type="term" value="P:regulation of DNA-templated transcription elongation"/>
    <property type="evidence" value="ECO:0007669"/>
    <property type="project" value="UniProtKB-UniRule"/>
</dbReference>
<dbReference type="Proteomes" id="UP000176700">
    <property type="component" value="Unassembled WGS sequence"/>
</dbReference>
<dbReference type="SUPFAM" id="SSF54534">
    <property type="entry name" value="FKBP-like"/>
    <property type="match status" value="1"/>
</dbReference>
<dbReference type="InterPro" id="IPR018151">
    <property type="entry name" value="TF_GreA/GreB_CS"/>
</dbReference>
<comment type="similarity">
    <text evidence="1 8 9">Belongs to the GreA/GreB family.</text>
</comment>
<evidence type="ECO:0000256" key="9">
    <source>
        <dbReference type="RuleBase" id="RU000556"/>
    </source>
</evidence>
<dbReference type="NCBIfam" id="NF001263">
    <property type="entry name" value="PRK00226.1-4"/>
    <property type="match status" value="1"/>
</dbReference>
<feature type="domain" description="Transcription elongation factor GreA/GreB C-terminal" evidence="10">
    <location>
        <begin position="93"/>
        <end position="164"/>
    </location>
</feature>
<evidence type="ECO:0000313" key="12">
    <source>
        <dbReference type="EMBL" id="OGZ42982.1"/>
    </source>
</evidence>
<dbReference type="Pfam" id="PF03449">
    <property type="entry name" value="GreA_GreB_N"/>
    <property type="match status" value="1"/>
</dbReference>
<dbReference type="SUPFAM" id="SSF46557">
    <property type="entry name" value="GreA transcript cleavage protein, N-terminal domain"/>
    <property type="match status" value="1"/>
</dbReference>
<evidence type="ECO:0000259" key="11">
    <source>
        <dbReference type="Pfam" id="PF03449"/>
    </source>
</evidence>
<gene>
    <name evidence="8" type="primary">greA</name>
    <name evidence="12" type="ORF">A2W41_02620</name>
</gene>
<evidence type="ECO:0000256" key="6">
    <source>
        <dbReference type="ARBA" id="ARBA00024916"/>
    </source>
</evidence>
<dbReference type="GO" id="GO:0006354">
    <property type="term" value="P:DNA-templated transcription elongation"/>
    <property type="evidence" value="ECO:0007669"/>
    <property type="project" value="TreeGrafter"/>
</dbReference>
<reference evidence="12 13" key="1">
    <citation type="journal article" date="2016" name="Nat. Commun.">
        <title>Thousands of microbial genomes shed light on interconnected biogeochemical processes in an aquifer system.</title>
        <authorList>
            <person name="Anantharaman K."/>
            <person name="Brown C.T."/>
            <person name="Hug L.A."/>
            <person name="Sharon I."/>
            <person name="Castelle C.J."/>
            <person name="Probst A.J."/>
            <person name="Thomas B.C."/>
            <person name="Singh A."/>
            <person name="Wilkins M.J."/>
            <person name="Karaoz U."/>
            <person name="Brodie E.L."/>
            <person name="Williams K.H."/>
            <person name="Hubbard S.S."/>
            <person name="Banfield J.F."/>
        </authorList>
    </citation>
    <scope>NUCLEOTIDE SEQUENCE [LARGE SCALE GENOMIC DNA]</scope>
</reference>
<dbReference type="PIRSF" id="PIRSF006092">
    <property type="entry name" value="GreA_GreB"/>
    <property type="match status" value="1"/>
</dbReference>
<keyword evidence="4 8" id="KW-0238">DNA-binding</keyword>
<evidence type="ECO:0000256" key="4">
    <source>
        <dbReference type="ARBA" id="ARBA00023125"/>
    </source>
</evidence>
<dbReference type="Gene3D" id="3.10.50.30">
    <property type="entry name" value="Transcription elongation factor, GreA/GreB, C-terminal domain"/>
    <property type="match status" value="1"/>
</dbReference>
<dbReference type="InterPro" id="IPR028624">
    <property type="entry name" value="Tscrpt_elong_fac_GreA/B"/>
</dbReference>
<dbReference type="InterPro" id="IPR023459">
    <property type="entry name" value="Tscrpt_elong_fac_GreA/B_fam"/>
</dbReference>
<dbReference type="Gene3D" id="1.10.287.180">
    <property type="entry name" value="Transcription elongation factor, GreA/GreB, N-terminal domain"/>
    <property type="match status" value="1"/>
</dbReference>
<protein>
    <recommendedName>
        <fullName evidence="2 8">Transcription elongation factor GreA</fullName>
    </recommendedName>
    <alternativeName>
        <fullName evidence="7 8">Transcript cleavage factor GreA</fullName>
    </alternativeName>
</protein>
<proteinExistence type="inferred from homology"/>
<organism evidence="12 13">
    <name type="scientific">Candidatus Ryanbacteria bacterium RIFCSPHIGHO2_01_45_13</name>
    <dbReference type="NCBI Taxonomy" id="1802112"/>
    <lineage>
        <taxon>Bacteria</taxon>
        <taxon>Candidatus Ryaniibacteriota</taxon>
    </lineage>
</organism>
<dbReference type="PANTHER" id="PTHR30437:SF4">
    <property type="entry name" value="TRANSCRIPTION ELONGATION FACTOR GREA"/>
    <property type="match status" value="1"/>
</dbReference>
<evidence type="ECO:0000256" key="7">
    <source>
        <dbReference type="ARBA" id="ARBA00030776"/>
    </source>
</evidence>
<sequence length="165" mass="18562">MAQKKRKQQEYASEEEEYISKEGYEALRQELEELKNERRVEIAQKLKFAKSLGDLSENAEYNQAKEEHTINEAKIAQLEDFLSRATIIKKPPPADRVGVGSTVIVSSKMGLERYTIVGTHEVDIATGKVSNESPFGKAFLGKIKKDTVVVRTPKGNIEYSIVDIC</sequence>
<dbReference type="EMBL" id="MHNI01000012">
    <property type="protein sequence ID" value="OGZ42982.1"/>
    <property type="molecule type" value="Genomic_DNA"/>
</dbReference>
<evidence type="ECO:0000256" key="8">
    <source>
        <dbReference type="HAMAP-Rule" id="MF_00105"/>
    </source>
</evidence>
<keyword evidence="5 8" id="KW-0804">Transcription</keyword>
<name>A0A1G2FZ19_9BACT</name>